<evidence type="ECO:0000313" key="1">
    <source>
        <dbReference type="EMBL" id="KAJ4148551.1"/>
    </source>
</evidence>
<dbReference type="RefSeq" id="XP_056051492.1">
    <property type="nucleotide sequence ID" value="XM_056194567.1"/>
</dbReference>
<dbReference type="KEGG" id="amus:LMH87_003016"/>
<dbReference type="GeneID" id="80890175"/>
<comment type="caution">
    <text evidence="1">The sequence shown here is derived from an EMBL/GenBank/DDBJ whole genome shotgun (WGS) entry which is preliminary data.</text>
</comment>
<keyword evidence="2" id="KW-1185">Reference proteome</keyword>
<dbReference type="AlphaFoldDB" id="A0A9W8UHL4"/>
<proteinExistence type="predicted"/>
<accession>A0A9W8UHL4</accession>
<organism evidence="1 2">
    <name type="scientific">Akanthomyces muscarius</name>
    <name type="common">Entomopathogenic fungus</name>
    <name type="synonym">Lecanicillium muscarium</name>
    <dbReference type="NCBI Taxonomy" id="2231603"/>
    <lineage>
        <taxon>Eukaryota</taxon>
        <taxon>Fungi</taxon>
        <taxon>Dikarya</taxon>
        <taxon>Ascomycota</taxon>
        <taxon>Pezizomycotina</taxon>
        <taxon>Sordariomycetes</taxon>
        <taxon>Hypocreomycetidae</taxon>
        <taxon>Hypocreales</taxon>
        <taxon>Cordycipitaceae</taxon>
        <taxon>Akanthomyces</taxon>
    </lineage>
</organism>
<protein>
    <submittedName>
        <fullName evidence="1">Uncharacterized protein</fullName>
    </submittedName>
</protein>
<gene>
    <name evidence="1" type="ORF">LMH87_003016</name>
</gene>
<reference evidence="1" key="1">
    <citation type="journal article" date="2023" name="Access Microbiol">
        <title>De-novo genome assembly for Akanthomyces muscarius, a biocontrol agent of insect agricultural pests.</title>
        <authorList>
            <person name="Erdos Z."/>
            <person name="Studholme D.J."/>
            <person name="Raymond B."/>
            <person name="Sharma M."/>
        </authorList>
    </citation>
    <scope>NUCLEOTIDE SEQUENCE</scope>
    <source>
        <strain evidence="1">Ve6</strain>
    </source>
</reference>
<evidence type="ECO:0000313" key="2">
    <source>
        <dbReference type="Proteomes" id="UP001144673"/>
    </source>
</evidence>
<dbReference type="EMBL" id="JAJHUN010000010">
    <property type="protein sequence ID" value="KAJ4148551.1"/>
    <property type="molecule type" value="Genomic_DNA"/>
</dbReference>
<name>A0A9W8UHL4_AKAMU</name>
<sequence>MLPSVAAQSTFNFYAYGSSGDLSAVPLFYENGHVMLSNLTSPANLTSVYFTGDTNGPSAWTVHSNTTTDPNPPFTSGYVTLEASSASSRTVFAKVDNKLQNPFYAAATETKGIYQLVWNPQNPNDEQLEAIVLRTVKPPDHKI</sequence>
<dbReference type="Proteomes" id="UP001144673">
    <property type="component" value="Chromosome 3"/>
</dbReference>